<feature type="non-terminal residue" evidence="7">
    <location>
        <position position="687"/>
    </location>
</feature>
<feature type="domain" description="PHD-type" evidence="6">
    <location>
        <begin position="2"/>
        <end position="59"/>
    </location>
</feature>
<dbReference type="InterPro" id="IPR057251">
    <property type="entry name" value="FP_C"/>
</dbReference>
<dbReference type="GO" id="GO:0003964">
    <property type="term" value="F:RNA-directed DNA polymerase activity"/>
    <property type="evidence" value="ECO:0007669"/>
    <property type="project" value="UniProtKB-KW"/>
</dbReference>
<evidence type="ECO:0000256" key="1">
    <source>
        <dbReference type="ARBA" id="ARBA00022723"/>
    </source>
</evidence>
<dbReference type="SUPFAM" id="SSF57903">
    <property type="entry name" value="FYVE/PHD zinc finger"/>
    <property type="match status" value="1"/>
</dbReference>
<sequence>MHSTCVKCQEKLKHNEDTLECSLCKDIAHFYCVGYSEQSFKKMSNNTKSRFTCTNCKTTTSKSPKSNAAEIKIGTSMVDNINELMKSVSFMSDQFDNFNNKLDNVMSELKNIKSENQKIVTENKRLSEEVDLLKSKIDEIEQNNLGISVDITEISKKTNTTIDVYEAYRINSSISKRSLIVAKLATLEMRKNLIRNVKSNKLTADKMNNGWPKENIYINERLTKLRRTLFYQTKVAATTKEYKFVWLSNGDILVRKNENSKIVRIKSSQDINNLSPNDNLESFLTGIDLFLSQINKQHINIISGDININIMKNTNISNDYLNIMARNGFIPCINNFTRVTNHSKTCIDHIFINNIDSDKINSYILRCDITDHYATILTLSNINNNESYNHNKLFSNKIDINHLNLLIQTEDWYALLNCDNVDNMVEVFNTKINEFIKYSSISKYKIYKSNKTRKLKEWITNGIVISIRNREKLSAKIRSRPFDIKLKQYYKLYRNILNKIVRQSKQIFYQNKLKHARSDSKLVWNIINEVIGKPNQIKNNINMIRNKSGITINQTTEICNELNDFFVNVGKNLEVEKLNPYKLFPYENNNIINDSIFLKPIDKGEISKLLNKIKNNNSYFENDLTNYILKNVSNSISFPLSIIFNKSLTTGIYPKTFKKCVVIPLFKSGDKLLCSNYRPISLSLTLS</sequence>
<name>A0A6G0Y752_APHCR</name>
<evidence type="ECO:0000313" key="8">
    <source>
        <dbReference type="Proteomes" id="UP000478052"/>
    </source>
</evidence>
<keyword evidence="2 4" id="KW-0863">Zinc-finger</keyword>
<keyword evidence="8" id="KW-1185">Reference proteome</keyword>
<evidence type="ECO:0000256" key="3">
    <source>
        <dbReference type="ARBA" id="ARBA00022833"/>
    </source>
</evidence>
<feature type="coiled-coil region" evidence="5">
    <location>
        <begin position="95"/>
        <end position="143"/>
    </location>
</feature>
<dbReference type="SUPFAM" id="SSF56219">
    <property type="entry name" value="DNase I-like"/>
    <property type="match status" value="1"/>
</dbReference>
<evidence type="ECO:0000256" key="4">
    <source>
        <dbReference type="PROSITE-ProRule" id="PRU00146"/>
    </source>
</evidence>
<dbReference type="InterPro" id="IPR013083">
    <property type="entry name" value="Znf_RING/FYVE/PHD"/>
</dbReference>
<keyword evidence="3" id="KW-0862">Zinc</keyword>
<dbReference type="PANTHER" id="PTHR47510:SF3">
    <property type="entry name" value="ENDO_EXONUCLEASE_PHOSPHATASE DOMAIN-CONTAINING PROTEIN"/>
    <property type="match status" value="1"/>
</dbReference>
<evidence type="ECO:0000256" key="5">
    <source>
        <dbReference type="SAM" id="Coils"/>
    </source>
</evidence>
<dbReference type="OrthoDB" id="445826at2759"/>
<dbReference type="InterPro" id="IPR001965">
    <property type="entry name" value="Znf_PHD"/>
</dbReference>
<evidence type="ECO:0000313" key="7">
    <source>
        <dbReference type="EMBL" id="KAF0750246.1"/>
    </source>
</evidence>
<accession>A0A6G0Y752</accession>
<proteinExistence type="predicted"/>
<dbReference type="InterPro" id="IPR019787">
    <property type="entry name" value="Znf_PHD-finger"/>
</dbReference>
<protein>
    <submittedName>
        <fullName evidence="7">Reverse transcriptase domain-containing protein</fullName>
    </submittedName>
</protein>
<keyword evidence="7" id="KW-0695">RNA-directed DNA polymerase</keyword>
<keyword evidence="1" id="KW-0479">Metal-binding</keyword>
<dbReference type="GO" id="GO:0008270">
    <property type="term" value="F:zinc ion binding"/>
    <property type="evidence" value="ECO:0007669"/>
    <property type="project" value="UniProtKB-KW"/>
</dbReference>
<dbReference type="Pfam" id="PF25298">
    <property type="entry name" value="Baculo_FP_2nd"/>
    <property type="match status" value="1"/>
</dbReference>
<keyword evidence="5" id="KW-0175">Coiled coil</keyword>
<gene>
    <name evidence="7" type="ORF">FWK35_00010637</name>
</gene>
<dbReference type="CDD" id="cd15489">
    <property type="entry name" value="PHD_SF"/>
    <property type="match status" value="1"/>
</dbReference>
<comment type="caution">
    <text evidence="7">The sequence shown here is derived from an EMBL/GenBank/DDBJ whole genome shotgun (WGS) entry which is preliminary data.</text>
</comment>
<organism evidence="7 8">
    <name type="scientific">Aphis craccivora</name>
    <name type="common">Cowpea aphid</name>
    <dbReference type="NCBI Taxonomy" id="307492"/>
    <lineage>
        <taxon>Eukaryota</taxon>
        <taxon>Metazoa</taxon>
        <taxon>Ecdysozoa</taxon>
        <taxon>Arthropoda</taxon>
        <taxon>Hexapoda</taxon>
        <taxon>Insecta</taxon>
        <taxon>Pterygota</taxon>
        <taxon>Neoptera</taxon>
        <taxon>Paraneoptera</taxon>
        <taxon>Hemiptera</taxon>
        <taxon>Sternorrhyncha</taxon>
        <taxon>Aphidomorpha</taxon>
        <taxon>Aphidoidea</taxon>
        <taxon>Aphididae</taxon>
        <taxon>Aphidini</taxon>
        <taxon>Aphis</taxon>
        <taxon>Aphis</taxon>
    </lineage>
</organism>
<keyword evidence="7" id="KW-0548">Nucleotidyltransferase</keyword>
<dbReference type="Gene3D" id="3.30.40.10">
    <property type="entry name" value="Zinc/RING finger domain, C3HC4 (zinc finger)"/>
    <property type="match status" value="1"/>
</dbReference>
<reference evidence="7 8" key="1">
    <citation type="submission" date="2019-08" db="EMBL/GenBank/DDBJ databases">
        <title>Whole genome of Aphis craccivora.</title>
        <authorList>
            <person name="Voronova N.V."/>
            <person name="Shulinski R.S."/>
            <person name="Bandarenka Y.V."/>
            <person name="Zhorov D.G."/>
            <person name="Warner D."/>
        </authorList>
    </citation>
    <scope>NUCLEOTIDE SEQUENCE [LARGE SCALE GENOMIC DNA]</scope>
    <source>
        <strain evidence="7">180601</strain>
        <tissue evidence="7">Whole Body</tissue>
    </source>
</reference>
<dbReference type="PROSITE" id="PS50016">
    <property type="entry name" value="ZF_PHD_2"/>
    <property type="match status" value="1"/>
</dbReference>
<evidence type="ECO:0000259" key="6">
    <source>
        <dbReference type="PROSITE" id="PS50016"/>
    </source>
</evidence>
<dbReference type="InterPro" id="IPR036691">
    <property type="entry name" value="Endo/exonu/phosph_ase_sf"/>
</dbReference>
<dbReference type="PANTHER" id="PTHR47510">
    <property type="entry name" value="REVERSE TRANSCRIPTASE DOMAIN-CONTAINING PROTEIN"/>
    <property type="match status" value="1"/>
</dbReference>
<dbReference type="SMART" id="SM00249">
    <property type="entry name" value="PHD"/>
    <property type="match status" value="1"/>
</dbReference>
<dbReference type="InterPro" id="IPR011011">
    <property type="entry name" value="Znf_FYVE_PHD"/>
</dbReference>
<evidence type="ECO:0000256" key="2">
    <source>
        <dbReference type="ARBA" id="ARBA00022771"/>
    </source>
</evidence>
<dbReference type="Proteomes" id="UP000478052">
    <property type="component" value="Unassembled WGS sequence"/>
</dbReference>
<dbReference type="EMBL" id="VUJU01005790">
    <property type="protein sequence ID" value="KAF0750246.1"/>
    <property type="molecule type" value="Genomic_DNA"/>
</dbReference>
<dbReference type="AlphaFoldDB" id="A0A6G0Y752"/>
<keyword evidence="7" id="KW-0808">Transferase</keyword>